<dbReference type="GO" id="GO:0004386">
    <property type="term" value="F:helicase activity"/>
    <property type="evidence" value="ECO:0007669"/>
    <property type="project" value="InterPro"/>
</dbReference>
<dbReference type="GO" id="GO:0008270">
    <property type="term" value="F:zinc ion binding"/>
    <property type="evidence" value="ECO:0007669"/>
    <property type="project" value="UniProtKB-KW"/>
</dbReference>
<reference evidence="4 5" key="1">
    <citation type="submission" date="2014-11" db="EMBL/GenBank/DDBJ databases">
        <authorList>
            <person name="Wibberg Daniel"/>
        </authorList>
    </citation>
    <scope>NUCLEOTIDE SEQUENCE [LARGE SCALE GENOMIC DNA]</scope>
    <source>
        <strain evidence="4">Rhizoctonia solani AG1-IB 7/3/14</strain>
    </source>
</reference>
<gene>
    <name evidence="4" type="ORF">RSOLAG1IB_09661</name>
</gene>
<evidence type="ECO:0000313" key="5">
    <source>
        <dbReference type="Proteomes" id="UP000059188"/>
    </source>
</evidence>
<dbReference type="Pfam" id="PF13087">
    <property type="entry name" value="AAA_12"/>
    <property type="match status" value="1"/>
</dbReference>
<dbReference type="InterPro" id="IPR047187">
    <property type="entry name" value="SF1_C_Upf1"/>
</dbReference>
<dbReference type="GO" id="GO:0031380">
    <property type="term" value="C:nuclear RNA-directed RNA polymerase complex"/>
    <property type="evidence" value="ECO:0007669"/>
    <property type="project" value="TreeGrafter"/>
</dbReference>
<dbReference type="GO" id="GO:0031048">
    <property type="term" value="P:regulatory ncRNA-mediated heterochromatin formation"/>
    <property type="evidence" value="ECO:0007669"/>
    <property type="project" value="TreeGrafter"/>
</dbReference>
<dbReference type="InterPro" id="IPR045055">
    <property type="entry name" value="DNA2/NAM7-like"/>
</dbReference>
<dbReference type="Pfam" id="PF13086">
    <property type="entry name" value="AAA_11"/>
    <property type="match status" value="1"/>
</dbReference>
<feature type="zinc finger region" description="C3H1-type" evidence="1">
    <location>
        <begin position="37"/>
        <end position="64"/>
    </location>
</feature>
<evidence type="ECO:0000256" key="1">
    <source>
        <dbReference type="PROSITE-ProRule" id="PRU00723"/>
    </source>
</evidence>
<dbReference type="CDD" id="cd18808">
    <property type="entry name" value="SF1_C_Upf1"/>
    <property type="match status" value="1"/>
</dbReference>
<dbReference type="SMART" id="SM00356">
    <property type="entry name" value="ZnF_C3H1"/>
    <property type="match status" value="1"/>
</dbReference>
<accession>A0A0B7FW40</accession>
<dbReference type="InterPro" id="IPR000571">
    <property type="entry name" value="Znf_CCCH"/>
</dbReference>
<keyword evidence="1" id="KW-0863">Zinc-finger</keyword>
<dbReference type="OrthoDB" id="2423195at2759"/>
<feature type="compositionally biased region" description="Gly residues" evidence="2">
    <location>
        <begin position="22"/>
        <end position="36"/>
    </location>
</feature>
<keyword evidence="1" id="KW-0862">Zinc</keyword>
<dbReference type="SUPFAM" id="SSF52540">
    <property type="entry name" value="P-loop containing nucleoside triphosphate hydrolases"/>
    <property type="match status" value="1"/>
</dbReference>
<keyword evidence="5" id="KW-1185">Reference proteome</keyword>
<dbReference type="Gene3D" id="2.30.30.1190">
    <property type="match status" value="1"/>
</dbReference>
<dbReference type="InterPro" id="IPR041677">
    <property type="entry name" value="DNA2/NAM7_AAA_11"/>
</dbReference>
<dbReference type="STRING" id="1108050.A0A0B7FW40"/>
<sequence length="1465" mass="164816">MSYNPRGGAPPNRGAMRLNFRGGSGYRGTARRGGGPNRRDDPCPFFMRGHCRYGAGCRQSHTVAGGSSERHPVTSNRPSPANFPGLSNDDFSKVDLELTPGKTFNYLKTYVDDAFKFQTAEQIYRFLGLLCSASTQNTSWTAKDGQLHLYQLVQGNGIARLADAIRFPKETTRLWSFQRGYIPILTYLASEWVVKSTMNSDVNALYGLVHSNFQIIQNTIDSNMRKFMAARTFRDGLNTFSGKQIFKVMFVVLFEYLTRFKEASIANPSVRDFAEQIVAWFDEWVVALDSNPPFRDECTTYTEEKREFIIENLHRDKDRILRVIQRGQTVVVNNDVQPSYQIPSDADPGLVAALERVFDYDGPGELCETGPRHDNDHAEIELIRVAPTRNELLCEDDPYLPANFFEAPHFHEPRSVERLLDIQFRLLREELTSPIRLAVQLVAEDLKKSRTRTTILSKLLDAKGGRYAAPATARESIIFSVFTGVEFEPLELNNRGVSVGIEFDTPPNSKAQSDRPAARAEYWEQVSKKRLMQDGLVALIWKNHLGNLDVYIGTVASFGNDLVECSKKPEGRYRVSIRVSFFDAKANVRILRALQSRRGNNDTRFLIEAPIFYEGIRPFLEALKREPELLPFSQYLRLQSKEELTRTIISPPLYSRTPGFSFELKDLFPPEAGIRSLRLTTRDPDSIANVRNQLTRSSRLDPSQAEAVVSSLTREVALIQGPPGTGKSYTGLELIRVLVKNKISPILLVAFTNHALDHMLNGILDADITENIIRLGSRFSVDERLSKYSLDKIERDEGKSRLGSSGKGAYREMKLLENEMKKLMAEISSHKVPIAHIEQYLSFTYPHHHGELFTHAPSWIQAIAPKASDFAEGWKTVGDSPEQAQSIISFWLKGRDLHFLETRGKGGNEGKASAEISSHNQFSALGEDLPASPQNALQSFMREHGLRHFPKVPKTNRPLDALLRNPRVWSMSRSERATLHEAWSIEASDLTHADQVTNFEKFREAHLEMSGKHKEITEQLKAEILSRSDIVGCTTTGAAKLISMLSGMSPKVMIVEEAGQVLESHILAGLVGSVEHVILIGDPLQLRPNINSYKLATDNPKTGKIYKFDQSLMERLSSSGFPMSQIDVQRRMRPEISSLIRNTLYPNLRDNERVLGYPDVRGMYKNMFFVSHNHREVGGGDDSVSKHNSFEVDMIYDLVLHLLKQGCYNKPGNIVVLAAYLGQIPKLRRKLQEIVTIVIDERDAELLERHTMDQEETGTVEQVQLSKQVIIRTLDNFQGEEAEVIILSLIRNSGTPFDKETSSLEHVKGRAPIGFLKSLNRTNVGLSRAKHGLYIFGNAPELAQGSQMWSDVLKELNSSECLGPKLPIACHRHPDYVQWVERPGMIPILSPKGGCLQPCGGALSCGHTCPSMCHADDPNHISTKWNVGSALARLLTAVSQSLTWSYHVDMYIRPYNAIALVLQRR</sequence>
<dbReference type="Proteomes" id="UP000059188">
    <property type="component" value="Unassembled WGS sequence"/>
</dbReference>
<dbReference type="PROSITE" id="PS50103">
    <property type="entry name" value="ZF_C3H1"/>
    <property type="match status" value="1"/>
</dbReference>
<dbReference type="InterPro" id="IPR027417">
    <property type="entry name" value="P-loop_NTPase"/>
</dbReference>
<feature type="region of interest" description="Disordered" evidence="2">
    <location>
        <begin position="1"/>
        <end position="41"/>
    </location>
</feature>
<dbReference type="CDD" id="cd06008">
    <property type="entry name" value="NF-X1-zinc-finger"/>
    <property type="match status" value="1"/>
</dbReference>
<evidence type="ECO:0000256" key="2">
    <source>
        <dbReference type="SAM" id="MobiDB-lite"/>
    </source>
</evidence>
<keyword evidence="1" id="KW-0479">Metal-binding</keyword>
<evidence type="ECO:0000259" key="3">
    <source>
        <dbReference type="PROSITE" id="PS50103"/>
    </source>
</evidence>
<dbReference type="PANTHER" id="PTHR10887:SF341">
    <property type="entry name" value="NFX1-TYPE ZINC FINGER-CONTAINING PROTEIN 1"/>
    <property type="match status" value="1"/>
</dbReference>
<dbReference type="EMBL" id="LN679147">
    <property type="protein sequence ID" value="CEL60468.1"/>
    <property type="molecule type" value="Genomic_DNA"/>
</dbReference>
<dbReference type="PANTHER" id="PTHR10887">
    <property type="entry name" value="DNA2/NAM7 HELICASE FAMILY"/>
    <property type="match status" value="1"/>
</dbReference>
<feature type="region of interest" description="Disordered" evidence="2">
    <location>
        <begin position="62"/>
        <end position="86"/>
    </location>
</feature>
<name>A0A0B7FW40_THACB</name>
<protein>
    <submittedName>
        <fullName evidence="4">NFX1-type zinc finger-containing protein 1</fullName>
    </submittedName>
</protein>
<evidence type="ECO:0000313" key="4">
    <source>
        <dbReference type="EMBL" id="CEL60468.1"/>
    </source>
</evidence>
<dbReference type="Gene3D" id="3.40.50.300">
    <property type="entry name" value="P-loop containing nucleotide triphosphate hydrolases"/>
    <property type="match status" value="3"/>
</dbReference>
<proteinExistence type="predicted"/>
<organism evidence="4 5">
    <name type="scientific">Thanatephorus cucumeris (strain AG1-IB / isolate 7/3/14)</name>
    <name type="common">Lettuce bottom rot fungus</name>
    <name type="synonym">Rhizoctonia solani</name>
    <dbReference type="NCBI Taxonomy" id="1108050"/>
    <lineage>
        <taxon>Eukaryota</taxon>
        <taxon>Fungi</taxon>
        <taxon>Dikarya</taxon>
        <taxon>Basidiomycota</taxon>
        <taxon>Agaricomycotina</taxon>
        <taxon>Agaricomycetes</taxon>
        <taxon>Cantharellales</taxon>
        <taxon>Ceratobasidiaceae</taxon>
        <taxon>Rhizoctonia</taxon>
        <taxon>Rhizoctonia solani AG-1</taxon>
    </lineage>
</organism>
<feature type="domain" description="C3H1-type" evidence="3">
    <location>
        <begin position="37"/>
        <end position="64"/>
    </location>
</feature>
<dbReference type="InterPro" id="IPR041679">
    <property type="entry name" value="DNA2/NAM7-like_C"/>
</dbReference>